<dbReference type="EMBL" id="EF134287">
    <property type="protein sequence ID" value="ABV22401.1"/>
    <property type="molecule type" value="mRNA"/>
</dbReference>
<protein>
    <submittedName>
        <fullName evidence="1">Uncharacterized protein</fullName>
    </submittedName>
</protein>
<name>A7WQA8_NOCSC</name>
<dbReference type="EMBL" id="EF134288">
    <property type="protein sequence ID" value="ABV22402.1"/>
    <property type="molecule type" value="mRNA"/>
</dbReference>
<organism evidence="1">
    <name type="scientific">Noctiluca scintillans</name>
    <name type="common">Sea sparkle</name>
    <name type="synonym">Red tide dinoflagellate</name>
    <dbReference type="NCBI Taxonomy" id="2966"/>
    <lineage>
        <taxon>Eukaryota</taxon>
        <taxon>Sar</taxon>
        <taxon>Alveolata</taxon>
        <taxon>Dinophyceae</taxon>
        <taxon>Noctilucales</taxon>
        <taxon>Noctilucaceae</taxon>
        <taxon>Noctiluca</taxon>
    </lineage>
</organism>
<evidence type="ECO:0000313" key="2">
    <source>
        <dbReference type="EMBL" id="ABV22401.1"/>
    </source>
</evidence>
<evidence type="ECO:0000313" key="1">
    <source>
        <dbReference type="EMBL" id="ABV22400.1"/>
    </source>
</evidence>
<accession>A7WQA8</accession>
<dbReference type="AlphaFoldDB" id="A7WQA8"/>
<reference evidence="1" key="1">
    <citation type="journal article" date="2007" name="Proc. Natl. Acad. Sci. U.S.A.">
        <title>Spliced leader RNA trans-splicing in dinoflagellates.</title>
        <authorList>
            <person name="Zhang H."/>
            <person name="Hou Y."/>
            <person name="Miranda L."/>
            <person name="Campbell D.A."/>
            <person name="Sturm N.R."/>
            <person name="Gaasterland T."/>
            <person name="Lin S."/>
        </authorList>
    </citation>
    <scope>NUCLEOTIDE SEQUENCE</scope>
    <source>
        <strain evidence="1">Nsc-cDNA44-1</strain>
        <strain evidence="2">Nsc-cDNA44-2</strain>
        <strain evidence="3">Nsc-cDNA44-3</strain>
        <strain evidence="4">Nsc-cDNA44-4</strain>
    </source>
</reference>
<proteinExistence type="evidence at transcript level"/>
<evidence type="ECO:0000313" key="3">
    <source>
        <dbReference type="EMBL" id="ABV22402.1"/>
    </source>
</evidence>
<evidence type="ECO:0000313" key="4">
    <source>
        <dbReference type="EMBL" id="ABV22403.1"/>
    </source>
</evidence>
<dbReference type="EMBL" id="EF134289">
    <property type="protein sequence ID" value="ABV22403.1"/>
    <property type="molecule type" value="mRNA"/>
</dbReference>
<sequence>MPRKRSFTPSAISQIRWTVVEQQPATQSAHNSNMEKEDHCWCRNAPIVRPTSRCGKSVALAAACALDARRAALEDLMGSMLAPSAIGPQNSLCSTWYSFNRT</sequence>
<dbReference type="EMBL" id="EF134286">
    <property type="protein sequence ID" value="ABV22400.1"/>
    <property type="molecule type" value="mRNA"/>
</dbReference>